<reference evidence="3" key="1">
    <citation type="submission" date="2022-11" db="UniProtKB">
        <authorList>
            <consortium name="WormBaseParasite"/>
        </authorList>
    </citation>
    <scope>IDENTIFICATION</scope>
</reference>
<accession>A0A915EJ77</accession>
<name>A0A915EJ77_9BILA</name>
<keyword evidence="1" id="KW-0472">Membrane</keyword>
<keyword evidence="1" id="KW-0812">Transmembrane</keyword>
<keyword evidence="1" id="KW-1133">Transmembrane helix</keyword>
<feature type="transmembrane region" description="Helical" evidence="1">
    <location>
        <begin position="112"/>
        <end position="130"/>
    </location>
</feature>
<feature type="transmembrane region" description="Helical" evidence="1">
    <location>
        <begin position="165"/>
        <end position="187"/>
    </location>
</feature>
<evidence type="ECO:0000313" key="2">
    <source>
        <dbReference type="Proteomes" id="UP000887574"/>
    </source>
</evidence>
<feature type="transmembrane region" description="Helical" evidence="1">
    <location>
        <begin position="207"/>
        <end position="226"/>
    </location>
</feature>
<sequence length="234" mass="27293">MDCLKSATFLFSYQYGSENCWFSGLYRWTDQLCLAPPSRLDVSSRNDFFAMCFCTLEHILLVMFEVLCCYKLHYRDVMEGELSWLLVFSPLFFQSFMAMIISVWCIRHDKTFEFEMFFSINIVQFVFIAFKLDNALHWNWVIVFVPTWSCFLCSDPSTSSRPSKIPHILGYLSLILSVPLLAFFLLLSSKLDAFDWLRQHSSSRVPYIIVGSPLFMSLSFLLFLSFGSKSGNTW</sequence>
<dbReference type="WBParaSite" id="jg5936.1">
    <property type="protein sequence ID" value="jg5936.1"/>
    <property type="gene ID" value="jg5936"/>
</dbReference>
<dbReference type="PANTHER" id="PTHR13568">
    <property type="entry name" value="FAM11A, B PROTEIN"/>
    <property type="match status" value="1"/>
</dbReference>
<feature type="transmembrane region" description="Helical" evidence="1">
    <location>
        <begin position="85"/>
        <end position="105"/>
    </location>
</feature>
<dbReference type="InterPro" id="IPR019396">
    <property type="entry name" value="TM_Fragile-X-F-assoc"/>
</dbReference>
<dbReference type="PANTHER" id="PTHR13568:SF6">
    <property type="entry name" value="TRANSMEMBRANE PROTEIN 185A"/>
    <property type="match status" value="1"/>
</dbReference>
<evidence type="ECO:0000313" key="3">
    <source>
        <dbReference type="WBParaSite" id="jg5936.1"/>
    </source>
</evidence>
<keyword evidence="2" id="KW-1185">Reference proteome</keyword>
<protein>
    <submittedName>
        <fullName evidence="3">Uncharacterized protein</fullName>
    </submittedName>
</protein>
<dbReference type="AlphaFoldDB" id="A0A915EJ77"/>
<dbReference type="Proteomes" id="UP000887574">
    <property type="component" value="Unplaced"/>
</dbReference>
<feature type="transmembrane region" description="Helical" evidence="1">
    <location>
        <begin position="136"/>
        <end position="153"/>
    </location>
</feature>
<organism evidence="2 3">
    <name type="scientific">Ditylenchus dipsaci</name>
    <dbReference type="NCBI Taxonomy" id="166011"/>
    <lineage>
        <taxon>Eukaryota</taxon>
        <taxon>Metazoa</taxon>
        <taxon>Ecdysozoa</taxon>
        <taxon>Nematoda</taxon>
        <taxon>Chromadorea</taxon>
        <taxon>Rhabditida</taxon>
        <taxon>Tylenchina</taxon>
        <taxon>Tylenchomorpha</taxon>
        <taxon>Sphaerularioidea</taxon>
        <taxon>Anguinidae</taxon>
        <taxon>Anguininae</taxon>
        <taxon>Ditylenchus</taxon>
    </lineage>
</organism>
<feature type="transmembrane region" description="Helical" evidence="1">
    <location>
        <begin position="48"/>
        <end position="73"/>
    </location>
</feature>
<evidence type="ECO:0000256" key="1">
    <source>
        <dbReference type="SAM" id="Phobius"/>
    </source>
</evidence>
<proteinExistence type="predicted"/>
<dbReference type="Pfam" id="PF10269">
    <property type="entry name" value="Tmemb_185A"/>
    <property type="match status" value="1"/>
</dbReference>